<dbReference type="EMBL" id="MN739735">
    <property type="protein sequence ID" value="QHT23934.1"/>
    <property type="molecule type" value="Genomic_DNA"/>
</dbReference>
<dbReference type="AlphaFoldDB" id="A0A6C0E4E6"/>
<feature type="transmembrane region" description="Helical" evidence="1">
    <location>
        <begin position="7"/>
        <end position="27"/>
    </location>
</feature>
<protein>
    <recommendedName>
        <fullName evidence="3">CPW-WPC domain-containing protein</fullName>
    </recommendedName>
</protein>
<accession>A0A6C0E4E6</accession>
<name>A0A6C0E4E6_9ZZZZ</name>
<evidence type="ECO:0008006" key="3">
    <source>
        <dbReference type="Google" id="ProtNLM"/>
    </source>
</evidence>
<keyword evidence="1" id="KW-0812">Transmembrane</keyword>
<evidence type="ECO:0000256" key="1">
    <source>
        <dbReference type="SAM" id="Phobius"/>
    </source>
</evidence>
<organism evidence="2">
    <name type="scientific">viral metagenome</name>
    <dbReference type="NCBI Taxonomy" id="1070528"/>
    <lineage>
        <taxon>unclassified sequences</taxon>
        <taxon>metagenomes</taxon>
        <taxon>organismal metagenomes</taxon>
    </lineage>
</organism>
<reference evidence="2" key="1">
    <citation type="journal article" date="2020" name="Nature">
        <title>Giant virus diversity and host interactions through global metagenomics.</title>
        <authorList>
            <person name="Schulz F."/>
            <person name="Roux S."/>
            <person name="Paez-Espino D."/>
            <person name="Jungbluth S."/>
            <person name="Walsh D.A."/>
            <person name="Denef V.J."/>
            <person name="McMahon K.D."/>
            <person name="Konstantinidis K.T."/>
            <person name="Eloe-Fadrosh E.A."/>
            <person name="Kyrpides N.C."/>
            <person name="Woyke T."/>
        </authorList>
    </citation>
    <scope>NUCLEOTIDE SEQUENCE</scope>
    <source>
        <strain evidence="2">GVMAG-M-3300023179-132</strain>
    </source>
</reference>
<keyword evidence="1" id="KW-1133">Transmembrane helix</keyword>
<evidence type="ECO:0000313" key="2">
    <source>
        <dbReference type="EMBL" id="QHT23934.1"/>
    </source>
</evidence>
<keyword evidence="1" id="KW-0472">Membrane</keyword>
<sequence>MESFQKIVLISSALLLCVILVFVGVSLKYSKVTNWPPVVPACPDFWDADISGNCVNVQGLGTWPKDKPMNFNTDQYNSGVTGACEKYKWASSYSAVWDGITYGVPSPCTTSSSLK</sequence>
<proteinExistence type="predicted"/>